<dbReference type="InterPro" id="IPR042838">
    <property type="entry name" value="KIAA1958"/>
</dbReference>
<dbReference type="Proteomes" id="UP001159405">
    <property type="component" value="Unassembled WGS sequence"/>
</dbReference>
<feature type="region of interest" description="Disordered" evidence="1">
    <location>
        <begin position="189"/>
        <end position="212"/>
    </location>
</feature>
<comment type="caution">
    <text evidence="2">The sequence shown here is derived from an EMBL/GenBank/DDBJ whole genome shotgun (WGS) entry which is preliminary data.</text>
</comment>
<dbReference type="PANTHER" id="PTHR46963">
    <property type="entry name" value="SIMILAR TO RIKEN CDNA E130308A19"/>
    <property type="match status" value="1"/>
</dbReference>
<feature type="region of interest" description="Disordered" evidence="1">
    <location>
        <begin position="45"/>
        <end position="75"/>
    </location>
</feature>
<proteinExistence type="predicted"/>
<dbReference type="EMBL" id="CALNXK010000016">
    <property type="protein sequence ID" value="CAH3103559.1"/>
    <property type="molecule type" value="Genomic_DNA"/>
</dbReference>
<evidence type="ECO:0000313" key="2">
    <source>
        <dbReference type="EMBL" id="CAH3103559.1"/>
    </source>
</evidence>
<evidence type="ECO:0000256" key="1">
    <source>
        <dbReference type="SAM" id="MobiDB-lite"/>
    </source>
</evidence>
<keyword evidence="3" id="KW-1185">Reference proteome</keyword>
<gene>
    <name evidence="2" type="ORF">PLOB_00011309</name>
</gene>
<feature type="compositionally biased region" description="Polar residues" evidence="1">
    <location>
        <begin position="45"/>
        <end position="54"/>
    </location>
</feature>
<evidence type="ECO:0000313" key="3">
    <source>
        <dbReference type="Proteomes" id="UP001159405"/>
    </source>
</evidence>
<sequence>MDEFNYLQFLSDDSELLEAEEVLLGVFPTFSVQFDEYFDNFSSTSAPDACNPESSNKETNPEPTQKAQNVDSTRFPEISSEEIEELKAVAVNKNTFRSTKQWMNVFKSWCQSRHLENVNIETMAPEELDNILSKFYAEVKKRDGNDYEPECLKIMQSAIERYLKEKNYPMSIVRSREFHNSQEILHAKASISLRQQGKGKRPNKSQPLTSEEESALWLKGQLGDFNGKVLTNVNFKNLTEQLGFRGRQEHYDAFIPRGLRNKTTRRRRRSRIP</sequence>
<dbReference type="PANTHER" id="PTHR46963:SF2">
    <property type="match status" value="1"/>
</dbReference>
<accession>A0ABN8NFH1</accession>
<name>A0ABN8NFH1_9CNID</name>
<organism evidence="2 3">
    <name type="scientific">Porites lobata</name>
    <dbReference type="NCBI Taxonomy" id="104759"/>
    <lineage>
        <taxon>Eukaryota</taxon>
        <taxon>Metazoa</taxon>
        <taxon>Cnidaria</taxon>
        <taxon>Anthozoa</taxon>
        <taxon>Hexacorallia</taxon>
        <taxon>Scleractinia</taxon>
        <taxon>Fungiina</taxon>
        <taxon>Poritidae</taxon>
        <taxon>Porites</taxon>
    </lineage>
</organism>
<protein>
    <submittedName>
        <fullName evidence="2">Uncharacterized protein</fullName>
    </submittedName>
</protein>
<feature type="compositionally biased region" description="Polar residues" evidence="1">
    <location>
        <begin position="61"/>
        <end position="72"/>
    </location>
</feature>
<reference evidence="2 3" key="1">
    <citation type="submission" date="2022-05" db="EMBL/GenBank/DDBJ databases">
        <authorList>
            <consortium name="Genoscope - CEA"/>
            <person name="William W."/>
        </authorList>
    </citation>
    <scope>NUCLEOTIDE SEQUENCE [LARGE SCALE GENOMIC DNA]</scope>
</reference>